<organism evidence="1">
    <name type="scientific">Anguilla anguilla</name>
    <name type="common">European freshwater eel</name>
    <name type="synonym">Muraena anguilla</name>
    <dbReference type="NCBI Taxonomy" id="7936"/>
    <lineage>
        <taxon>Eukaryota</taxon>
        <taxon>Metazoa</taxon>
        <taxon>Chordata</taxon>
        <taxon>Craniata</taxon>
        <taxon>Vertebrata</taxon>
        <taxon>Euteleostomi</taxon>
        <taxon>Actinopterygii</taxon>
        <taxon>Neopterygii</taxon>
        <taxon>Teleostei</taxon>
        <taxon>Anguilliformes</taxon>
        <taxon>Anguillidae</taxon>
        <taxon>Anguilla</taxon>
    </lineage>
</organism>
<reference evidence="1" key="2">
    <citation type="journal article" date="2015" name="Fish Shellfish Immunol.">
        <title>Early steps in the European eel (Anguilla anguilla)-Vibrio vulnificus interaction in the gills: Role of the RtxA13 toxin.</title>
        <authorList>
            <person name="Callol A."/>
            <person name="Pajuelo D."/>
            <person name="Ebbesson L."/>
            <person name="Teles M."/>
            <person name="MacKenzie S."/>
            <person name="Amaro C."/>
        </authorList>
    </citation>
    <scope>NUCLEOTIDE SEQUENCE</scope>
</reference>
<reference evidence="1" key="1">
    <citation type="submission" date="2014-11" db="EMBL/GenBank/DDBJ databases">
        <authorList>
            <person name="Amaro Gonzalez C."/>
        </authorList>
    </citation>
    <scope>NUCLEOTIDE SEQUENCE</scope>
</reference>
<name>A0A0E9XFK5_ANGAN</name>
<proteinExistence type="predicted"/>
<protein>
    <submittedName>
        <fullName evidence="1">Uncharacterized protein</fullName>
    </submittedName>
</protein>
<evidence type="ECO:0000313" key="1">
    <source>
        <dbReference type="EMBL" id="JAI01518.1"/>
    </source>
</evidence>
<dbReference type="AlphaFoldDB" id="A0A0E9XFK5"/>
<sequence length="43" mass="4761">MLGVPASQKAPEGFHKLAGSVHTSSQHFCHRYHVFCTPHCNVN</sequence>
<dbReference type="EMBL" id="GBXM01007060">
    <property type="protein sequence ID" value="JAI01518.1"/>
    <property type="molecule type" value="Transcribed_RNA"/>
</dbReference>
<accession>A0A0E9XFK5</accession>